<dbReference type="Proteomes" id="UP000315914">
    <property type="component" value="Unassembled WGS sequence"/>
</dbReference>
<proteinExistence type="predicted"/>
<evidence type="ECO:0000313" key="2">
    <source>
        <dbReference type="Proteomes" id="UP000315914"/>
    </source>
</evidence>
<name>A0A560J4Q4_9BRAD</name>
<comment type="caution">
    <text evidence="1">The sequence shown here is derived from an EMBL/GenBank/DDBJ whole genome shotgun (WGS) entry which is preliminary data.</text>
</comment>
<dbReference type="AlphaFoldDB" id="A0A560J4Q4"/>
<sequence length="57" mass="6365">MSVHRSWSTSRGRLGISEQWLLEGKQTPFLVDPEEIIEAQKSNLIQSNGSIHGGETE</sequence>
<reference evidence="1 2" key="1">
    <citation type="submission" date="2019-06" db="EMBL/GenBank/DDBJ databases">
        <title>Genomic Encyclopedia of Type Strains, Phase IV (KMG-V): Genome sequencing to study the core and pangenomes of soil and plant-associated prokaryotes.</title>
        <authorList>
            <person name="Whitman W."/>
        </authorList>
    </citation>
    <scope>NUCLEOTIDE SEQUENCE [LARGE SCALE GENOMIC DNA]</scope>
    <source>
        <strain evidence="1 2">BR 10556</strain>
    </source>
</reference>
<organism evidence="1 2">
    <name type="scientific">Bradyrhizobium sacchari</name>
    <dbReference type="NCBI Taxonomy" id="1399419"/>
    <lineage>
        <taxon>Bacteria</taxon>
        <taxon>Pseudomonadati</taxon>
        <taxon>Pseudomonadota</taxon>
        <taxon>Alphaproteobacteria</taxon>
        <taxon>Hyphomicrobiales</taxon>
        <taxon>Nitrobacteraceae</taxon>
        <taxon>Bradyrhizobium</taxon>
    </lineage>
</organism>
<gene>
    <name evidence="1" type="ORF">FBZ95_1193</name>
</gene>
<keyword evidence="2" id="KW-1185">Reference proteome</keyword>
<accession>A0A560J4Q4</accession>
<evidence type="ECO:0000313" key="1">
    <source>
        <dbReference type="EMBL" id="TWB66007.1"/>
    </source>
</evidence>
<dbReference type="EMBL" id="VITW01000019">
    <property type="protein sequence ID" value="TWB66007.1"/>
    <property type="molecule type" value="Genomic_DNA"/>
</dbReference>
<protein>
    <submittedName>
        <fullName evidence="1">Uncharacterized protein</fullName>
    </submittedName>
</protein>